<reference evidence="1 2" key="1">
    <citation type="submission" date="2022-05" db="EMBL/GenBank/DDBJ databases">
        <title>Microbulbifer sp. nov., isolated from sponge.</title>
        <authorList>
            <person name="Gao L."/>
        </authorList>
    </citation>
    <scope>NUCLEOTIDE SEQUENCE [LARGE SCALE GENOMIC DNA]</scope>
    <source>
        <strain evidence="1 2">MI-G</strain>
    </source>
</reference>
<sequence length="400" mass="45682">MNILDFYQSPQKQEELKQLLLLGAQKHPAGLPANFLEKDLWVTEILRLLYEEQLMGDFSVAFKGGTALSKCWKVIDRFSEDIDLSIHWADLAGAEDEHAAWEQSIQSGKQQKKFRKKQTALLTDWSTALVERLNERFAKYAIDGLTAELEADSHGEKVNVHFPRMTAGSNDYQLDHVLLEFGGRNRGQPTVEHNIGCYLAEVPEFSEIACPKATVQAYDSAYILWEKLTALHQFSTMEREPRTNRLARHWYDVDCLLQKGMADPLDTKQAMRDVVEMKKQRWAEKGVDYEAVFRGEIQLVPNADRLADITKDHEAAIQGGMFYGQPDDFEKIVDRVSQAQERINKAVLADWVADNVRWVYSGAWRQAVVAWNKKEIRSEMVLEGNLGRAIASLVDKIFCS</sequence>
<dbReference type="Pfam" id="PF08843">
    <property type="entry name" value="AbiEii"/>
    <property type="match status" value="1"/>
</dbReference>
<dbReference type="Proteomes" id="UP001321520">
    <property type="component" value="Chromosome"/>
</dbReference>
<dbReference type="GO" id="GO:0016740">
    <property type="term" value="F:transferase activity"/>
    <property type="evidence" value="ECO:0007669"/>
    <property type="project" value="UniProtKB-KW"/>
</dbReference>
<dbReference type="RefSeq" id="WP_301417920.1">
    <property type="nucleotide sequence ID" value="NZ_CP098023.1"/>
</dbReference>
<name>A0ABY9EIU1_9GAMM</name>
<protein>
    <submittedName>
        <fullName evidence="1">Nucleotidyl transferase AbiEii/AbiGii toxin family protein</fullName>
    </submittedName>
</protein>
<dbReference type="Gene3D" id="3.10.450.620">
    <property type="entry name" value="JHP933, nucleotidyltransferase-like core domain"/>
    <property type="match status" value="1"/>
</dbReference>
<gene>
    <name evidence="1" type="ORF">M8T91_06340</name>
</gene>
<dbReference type="InterPro" id="IPR014942">
    <property type="entry name" value="AbiEii"/>
</dbReference>
<dbReference type="EMBL" id="CP098023">
    <property type="protein sequence ID" value="WKD51036.1"/>
    <property type="molecule type" value="Genomic_DNA"/>
</dbReference>
<accession>A0ABY9EIU1</accession>
<keyword evidence="1" id="KW-0808">Transferase</keyword>
<keyword evidence="2" id="KW-1185">Reference proteome</keyword>
<proteinExistence type="predicted"/>
<evidence type="ECO:0000313" key="1">
    <source>
        <dbReference type="EMBL" id="WKD51036.1"/>
    </source>
</evidence>
<organism evidence="1 2">
    <name type="scientific">Microbulbifer spongiae</name>
    <dbReference type="NCBI Taxonomy" id="2944933"/>
    <lineage>
        <taxon>Bacteria</taxon>
        <taxon>Pseudomonadati</taxon>
        <taxon>Pseudomonadota</taxon>
        <taxon>Gammaproteobacteria</taxon>
        <taxon>Cellvibrionales</taxon>
        <taxon>Microbulbiferaceae</taxon>
        <taxon>Microbulbifer</taxon>
    </lineage>
</organism>
<evidence type="ECO:0000313" key="2">
    <source>
        <dbReference type="Proteomes" id="UP001321520"/>
    </source>
</evidence>